<gene>
    <name evidence="2" type="ORF">D6D19_04159</name>
</gene>
<evidence type="ECO:0000313" key="3">
    <source>
        <dbReference type="Proteomes" id="UP000308802"/>
    </source>
</evidence>
<reference evidence="2 3" key="1">
    <citation type="submission" date="2018-10" db="EMBL/GenBank/DDBJ databases">
        <title>Fifty Aureobasidium pullulans genomes reveal a recombining polyextremotolerant generalist.</title>
        <authorList>
            <person name="Gostincar C."/>
            <person name="Turk M."/>
            <person name="Zajc J."/>
            <person name="Gunde-Cimerman N."/>
        </authorList>
    </citation>
    <scope>NUCLEOTIDE SEQUENCE [LARGE SCALE GENOMIC DNA]</scope>
    <source>
        <strain evidence="2 3">EXF-10659</strain>
    </source>
</reference>
<dbReference type="EMBL" id="QZAO01000101">
    <property type="protein sequence ID" value="THW75263.1"/>
    <property type="molecule type" value="Genomic_DNA"/>
</dbReference>
<accession>A0A4S9A8E1</accession>
<feature type="transmembrane region" description="Helical" evidence="1">
    <location>
        <begin position="69"/>
        <end position="88"/>
    </location>
</feature>
<organism evidence="2 3">
    <name type="scientific">Aureobasidium pullulans</name>
    <name type="common">Black yeast</name>
    <name type="synonym">Pullularia pullulans</name>
    <dbReference type="NCBI Taxonomy" id="5580"/>
    <lineage>
        <taxon>Eukaryota</taxon>
        <taxon>Fungi</taxon>
        <taxon>Dikarya</taxon>
        <taxon>Ascomycota</taxon>
        <taxon>Pezizomycotina</taxon>
        <taxon>Dothideomycetes</taxon>
        <taxon>Dothideomycetidae</taxon>
        <taxon>Dothideales</taxon>
        <taxon>Saccotheciaceae</taxon>
        <taxon>Aureobasidium</taxon>
    </lineage>
</organism>
<keyword evidence="1" id="KW-1133">Transmembrane helix</keyword>
<feature type="transmembrane region" description="Helical" evidence="1">
    <location>
        <begin position="172"/>
        <end position="194"/>
    </location>
</feature>
<name>A0A4S9A8E1_AURPU</name>
<sequence length="212" mass="24577">MDKESRLDDLDFLHLYNQTCISSILTTSHSYSYLNSHSYQLSSMSSRTSQSPDWPEDLWTNLFKAWTGFTPLNLATIVGVYYIIAIIYDPHSCTTTTRSGQVFRCAAWIAPFVRLHNVAKWILKLYLRIPKMFRIVMKDIGLEGLVWIPKYGFWIFSALWTLPWVARLPLLWFTWLVGMLPSGLVAAVLLYTVLNGQESLNPDFIIRFLNRN</sequence>
<evidence type="ECO:0000313" key="2">
    <source>
        <dbReference type="EMBL" id="THW75263.1"/>
    </source>
</evidence>
<keyword evidence="1" id="KW-0472">Membrane</keyword>
<comment type="caution">
    <text evidence="2">The sequence shown here is derived from an EMBL/GenBank/DDBJ whole genome shotgun (WGS) entry which is preliminary data.</text>
</comment>
<protein>
    <submittedName>
        <fullName evidence="2">Uncharacterized protein</fullName>
    </submittedName>
</protein>
<dbReference type="Proteomes" id="UP000308802">
    <property type="component" value="Unassembled WGS sequence"/>
</dbReference>
<evidence type="ECO:0000256" key="1">
    <source>
        <dbReference type="SAM" id="Phobius"/>
    </source>
</evidence>
<dbReference type="AlphaFoldDB" id="A0A4S9A8E1"/>
<feature type="transmembrane region" description="Helical" evidence="1">
    <location>
        <begin position="148"/>
        <end position="166"/>
    </location>
</feature>
<proteinExistence type="predicted"/>
<keyword evidence="1" id="KW-0812">Transmembrane</keyword>